<dbReference type="EMBL" id="CAUJNA010000386">
    <property type="protein sequence ID" value="CAJ1376355.1"/>
    <property type="molecule type" value="Genomic_DNA"/>
</dbReference>
<feature type="non-terminal residue" evidence="1">
    <location>
        <position position="1"/>
    </location>
</feature>
<dbReference type="AlphaFoldDB" id="A0AA36HVZ9"/>
<dbReference type="Proteomes" id="UP001178507">
    <property type="component" value="Unassembled WGS sequence"/>
</dbReference>
<protein>
    <submittedName>
        <fullName evidence="1">Uncharacterized protein</fullName>
    </submittedName>
</protein>
<feature type="non-terminal residue" evidence="1">
    <location>
        <position position="56"/>
    </location>
</feature>
<accession>A0AA36HVZ9</accession>
<organism evidence="1 2">
    <name type="scientific">Effrenium voratum</name>
    <dbReference type="NCBI Taxonomy" id="2562239"/>
    <lineage>
        <taxon>Eukaryota</taxon>
        <taxon>Sar</taxon>
        <taxon>Alveolata</taxon>
        <taxon>Dinophyceae</taxon>
        <taxon>Suessiales</taxon>
        <taxon>Symbiodiniaceae</taxon>
        <taxon>Effrenium</taxon>
    </lineage>
</organism>
<reference evidence="1" key="1">
    <citation type="submission" date="2023-08" db="EMBL/GenBank/DDBJ databases">
        <authorList>
            <person name="Chen Y."/>
            <person name="Shah S."/>
            <person name="Dougan E. K."/>
            <person name="Thang M."/>
            <person name="Chan C."/>
        </authorList>
    </citation>
    <scope>NUCLEOTIDE SEQUENCE</scope>
</reference>
<gene>
    <name evidence="1" type="ORF">EVOR1521_LOCUS5443</name>
</gene>
<sequence length="56" mass="6102">EEDKSQCGSLVTRIKFLVEGNYTANFLAVVVLFDAYCTANDIDSRAAGVPTSQFIL</sequence>
<comment type="caution">
    <text evidence="1">The sequence shown here is derived from an EMBL/GenBank/DDBJ whole genome shotgun (WGS) entry which is preliminary data.</text>
</comment>
<evidence type="ECO:0000313" key="1">
    <source>
        <dbReference type="EMBL" id="CAJ1376355.1"/>
    </source>
</evidence>
<keyword evidence="2" id="KW-1185">Reference proteome</keyword>
<evidence type="ECO:0000313" key="2">
    <source>
        <dbReference type="Proteomes" id="UP001178507"/>
    </source>
</evidence>
<name>A0AA36HVZ9_9DINO</name>
<proteinExistence type="predicted"/>